<proteinExistence type="predicted"/>
<gene>
    <name evidence="1" type="ORF">D7I43_22555</name>
</gene>
<organism evidence="1 2">
    <name type="scientific">Micromonospora globbae</name>
    <dbReference type="NCBI Taxonomy" id="1894969"/>
    <lineage>
        <taxon>Bacteria</taxon>
        <taxon>Bacillati</taxon>
        <taxon>Actinomycetota</taxon>
        <taxon>Actinomycetes</taxon>
        <taxon>Micromonosporales</taxon>
        <taxon>Micromonosporaceae</taxon>
        <taxon>Micromonospora</taxon>
    </lineage>
</organism>
<dbReference type="Proteomes" id="UP000285744">
    <property type="component" value="Unassembled WGS sequence"/>
</dbReference>
<name>A0A420EWZ0_9ACTN</name>
<accession>A0A420EWZ0</accession>
<dbReference type="EMBL" id="RAQQ01000017">
    <property type="protein sequence ID" value="RKF25238.1"/>
    <property type="molecule type" value="Genomic_DNA"/>
</dbReference>
<protein>
    <submittedName>
        <fullName evidence="1">Uncharacterized protein</fullName>
    </submittedName>
</protein>
<dbReference type="RefSeq" id="WP_120330546.1">
    <property type="nucleotide sequence ID" value="NZ_RAQQ01000017.1"/>
</dbReference>
<evidence type="ECO:0000313" key="2">
    <source>
        <dbReference type="Proteomes" id="UP000285744"/>
    </source>
</evidence>
<sequence length="181" mass="20131">MTAVDRPATPEEIERIAKVLAGIALAAPGERWHGTPEQLAELVAARLPDVLVTFGRITHALSTLKHIYRVALRLRAGRVWLYAQAIRSPEEADAPPSVAPEEADAERVAQVLAEIAWLAPGEHWRGTRRELCAAVAERLGRDVDWHDLTGAHGVLLREHRVQFNHPRDSATVRLRVRRPSP</sequence>
<comment type="caution">
    <text evidence="1">The sequence shown here is derived from an EMBL/GenBank/DDBJ whole genome shotgun (WGS) entry which is preliminary data.</text>
</comment>
<evidence type="ECO:0000313" key="1">
    <source>
        <dbReference type="EMBL" id="RKF25238.1"/>
    </source>
</evidence>
<reference evidence="1 2" key="1">
    <citation type="journal article" date="2018" name="Int. J. Syst. Evol. Microbiol.">
        <title>Micromonospora globbae sp. nov., an endophytic actinomycete isolated from roots of Globba winitii C. H. Wright.</title>
        <authorList>
            <person name="Kuncharoen N."/>
            <person name="Pittayakhajonwut P."/>
            <person name="Tanasupawat S."/>
        </authorList>
    </citation>
    <scope>NUCLEOTIDE SEQUENCE [LARGE SCALE GENOMIC DNA]</scope>
    <source>
        <strain evidence="1 2">WPS1-2</strain>
    </source>
</reference>
<dbReference type="OrthoDB" id="4868991at2"/>
<dbReference type="AlphaFoldDB" id="A0A420EWZ0"/>